<feature type="compositionally biased region" description="Basic and acidic residues" evidence="1">
    <location>
        <begin position="162"/>
        <end position="172"/>
    </location>
</feature>
<organism evidence="3 4">
    <name type="scientific">Streptomyces purpurascens</name>
    <dbReference type="NCBI Taxonomy" id="1924"/>
    <lineage>
        <taxon>Bacteria</taxon>
        <taxon>Bacillati</taxon>
        <taxon>Actinomycetota</taxon>
        <taxon>Actinomycetes</taxon>
        <taxon>Kitasatosporales</taxon>
        <taxon>Streptomycetaceae</taxon>
        <taxon>Streptomyces</taxon>
    </lineage>
</organism>
<feature type="compositionally biased region" description="Pro residues" evidence="1">
    <location>
        <begin position="216"/>
        <end position="229"/>
    </location>
</feature>
<accession>A0ABZ1MXD6</accession>
<feature type="transmembrane region" description="Helical" evidence="2">
    <location>
        <begin position="557"/>
        <end position="575"/>
    </location>
</feature>
<evidence type="ECO:0000313" key="3">
    <source>
        <dbReference type="EMBL" id="WTW31822.1"/>
    </source>
</evidence>
<sequence>MTTCSSSPRSNGSAITGESNGSAQPSADTTVATGAYQVEQTSTQPAAPSHETYRAGTEPPATSHRAGPPGTEPAAPSWDEAAELSAPPAAPAVNGADQVAAPPPASGVDEVALSSAGPVAPVVNGAHPARSAVAGAPDSASDEAGVAFDRSAAPGSGTATERSADRGPDRGDPASVRPAAPGSDDADRASRSNQMDPQAAQPAASGFHQTDRPSAPAAPGPNPVSPPSVEPTVSGPYQPDRPSAAPAALRKDQVDPPHAQPDRDGPVDPAPGEAAQRGASGPGEAEQSSARPFVIRSLDDNPVELRPGTGPAPAPYGDAVSDLVHAAVADRPLEEVVALITSLEKSPDHAEAMVDALRTAGVERRVEDVSRMIALLTKPPRDADSADEAIRAAAAHRPVEEVTRLVVLLHKEPQMPHVREEALRAAATGRSVGELVELIDRLGLERLDRNGRVPTGTARPEAETTQPVPAARPARRREIRRTLDSAPTDRDRATERLTKSMAWSSWLTALALAVCAVAHFPLQRGGASLDLHAVALGLSVLCTVLALLLALRPVAPVLVGAVVVPTVLAGAQAYGSSFPSASLTRAVDLAVAPPWFAAGAAVCTALLALVALVFRAVAPFAGGQWSPLPATEARSMAE</sequence>
<name>A0ABZ1MXD6_STREF</name>
<reference evidence="3 4" key="1">
    <citation type="submission" date="2022-10" db="EMBL/GenBank/DDBJ databases">
        <title>The complete genomes of actinobacterial strains from the NBC collection.</title>
        <authorList>
            <person name="Joergensen T.S."/>
            <person name="Alvarez Arevalo M."/>
            <person name="Sterndorff E.B."/>
            <person name="Faurdal D."/>
            <person name="Vuksanovic O."/>
            <person name="Mourched A.-S."/>
            <person name="Charusanti P."/>
            <person name="Shaw S."/>
            <person name="Blin K."/>
            <person name="Weber T."/>
        </authorList>
    </citation>
    <scope>NUCLEOTIDE SEQUENCE [LARGE SCALE GENOMIC DNA]</scope>
    <source>
        <strain evidence="3 4">NBC_00017</strain>
    </source>
</reference>
<proteinExistence type="predicted"/>
<keyword evidence="2" id="KW-0812">Transmembrane</keyword>
<dbReference type="Proteomes" id="UP001621512">
    <property type="component" value="Chromosome"/>
</dbReference>
<feature type="transmembrane region" description="Helical" evidence="2">
    <location>
        <begin position="595"/>
        <end position="618"/>
    </location>
</feature>
<dbReference type="EMBL" id="CP108341">
    <property type="protein sequence ID" value="WTW31822.1"/>
    <property type="molecule type" value="Genomic_DNA"/>
</dbReference>
<dbReference type="RefSeq" id="WP_405508809.1">
    <property type="nucleotide sequence ID" value="NZ_CP108341.1"/>
</dbReference>
<feature type="transmembrane region" description="Helical" evidence="2">
    <location>
        <begin position="532"/>
        <end position="550"/>
    </location>
</feature>
<feature type="compositionally biased region" description="Basic and acidic residues" evidence="1">
    <location>
        <begin position="249"/>
        <end position="266"/>
    </location>
</feature>
<protein>
    <submittedName>
        <fullName evidence="3">Uncharacterized protein</fullName>
    </submittedName>
</protein>
<feature type="region of interest" description="Disordered" evidence="1">
    <location>
        <begin position="1"/>
        <end position="112"/>
    </location>
</feature>
<gene>
    <name evidence="3" type="ORF">OHU35_39605</name>
</gene>
<evidence type="ECO:0000256" key="2">
    <source>
        <dbReference type="SAM" id="Phobius"/>
    </source>
</evidence>
<keyword evidence="4" id="KW-1185">Reference proteome</keyword>
<feature type="region of interest" description="Disordered" evidence="1">
    <location>
        <begin position="129"/>
        <end position="317"/>
    </location>
</feature>
<keyword evidence="2" id="KW-1133">Transmembrane helix</keyword>
<evidence type="ECO:0000313" key="4">
    <source>
        <dbReference type="Proteomes" id="UP001621512"/>
    </source>
</evidence>
<feature type="region of interest" description="Disordered" evidence="1">
    <location>
        <begin position="450"/>
        <end position="476"/>
    </location>
</feature>
<evidence type="ECO:0000256" key="1">
    <source>
        <dbReference type="SAM" id="MobiDB-lite"/>
    </source>
</evidence>
<feature type="compositionally biased region" description="Polar residues" evidence="1">
    <location>
        <begin position="1"/>
        <end position="46"/>
    </location>
</feature>
<feature type="transmembrane region" description="Helical" evidence="2">
    <location>
        <begin position="500"/>
        <end position="520"/>
    </location>
</feature>
<keyword evidence="2" id="KW-0472">Membrane</keyword>